<protein>
    <submittedName>
        <fullName evidence="7">Cytochrome P450</fullName>
    </submittedName>
</protein>
<dbReference type="PRINTS" id="PR00463">
    <property type="entry name" value="EP450I"/>
</dbReference>
<dbReference type="PANTHER" id="PTHR24305">
    <property type="entry name" value="CYTOCHROME P450"/>
    <property type="match status" value="1"/>
</dbReference>
<reference evidence="7" key="1">
    <citation type="submission" date="2022-11" db="EMBL/GenBank/DDBJ databases">
        <authorList>
            <person name="Petersen C."/>
        </authorList>
    </citation>
    <scope>NUCLEOTIDE SEQUENCE</scope>
    <source>
        <strain evidence="7">IBT 34128</strain>
    </source>
</reference>
<comment type="cofactor">
    <cofactor evidence="1 5">
        <name>heme</name>
        <dbReference type="ChEBI" id="CHEBI:30413"/>
    </cofactor>
</comment>
<name>A0A9W9FAE5_9EURO</name>
<evidence type="ECO:0000313" key="7">
    <source>
        <dbReference type="EMBL" id="KAJ5096379.1"/>
    </source>
</evidence>
<keyword evidence="8" id="KW-1185">Reference proteome</keyword>
<evidence type="ECO:0000256" key="5">
    <source>
        <dbReference type="PIRSR" id="PIRSR602401-1"/>
    </source>
</evidence>
<dbReference type="InterPro" id="IPR036396">
    <property type="entry name" value="Cyt_P450_sf"/>
</dbReference>
<evidence type="ECO:0000256" key="4">
    <source>
        <dbReference type="ARBA" id="ARBA00023004"/>
    </source>
</evidence>
<dbReference type="GO" id="GO:0043386">
    <property type="term" value="P:mycotoxin biosynthetic process"/>
    <property type="evidence" value="ECO:0007669"/>
    <property type="project" value="UniProtKB-ARBA"/>
</dbReference>
<dbReference type="GO" id="GO:0004497">
    <property type="term" value="F:monooxygenase activity"/>
    <property type="evidence" value="ECO:0007669"/>
    <property type="project" value="InterPro"/>
</dbReference>
<dbReference type="Gene3D" id="1.10.630.10">
    <property type="entry name" value="Cytochrome P450"/>
    <property type="match status" value="1"/>
</dbReference>
<keyword evidence="6" id="KW-0472">Membrane</keyword>
<accession>A0A9W9FAE5</accession>
<evidence type="ECO:0000256" key="6">
    <source>
        <dbReference type="SAM" id="Phobius"/>
    </source>
</evidence>
<proteinExistence type="inferred from homology"/>
<evidence type="ECO:0000256" key="3">
    <source>
        <dbReference type="ARBA" id="ARBA00022723"/>
    </source>
</evidence>
<evidence type="ECO:0000313" key="8">
    <source>
        <dbReference type="Proteomes" id="UP001141434"/>
    </source>
</evidence>
<dbReference type="Pfam" id="PF00067">
    <property type="entry name" value="p450"/>
    <property type="match status" value="2"/>
</dbReference>
<keyword evidence="5" id="KW-0349">Heme</keyword>
<dbReference type="GO" id="GO:0016705">
    <property type="term" value="F:oxidoreductase activity, acting on paired donors, with incorporation or reduction of molecular oxygen"/>
    <property type="evidence" value="ECO:0007669"/>
    <property type="project" value="InterPro"/>
</dbReference>
<keyword evidence="6" id="KW-0812">Transmembrane</keyword>
<dbReference type="OrthoDB" id="1470350at2759"/>
<dbReference type="Proteomes" id="UP001141434">
    <property type="component" value="Unassembled WGS sequence"/>
</dbReference>
<feature type="binding site" description="axial binding residue" evidence="5">
    <location>
        <position position="520"/>
    </location>
    <ligand>
        <name>heme</name>
        <dbReference type="ChEBI" id="CHEBI:30413"/>
    </ligand>
    <ligandPart>
        <name>Fe</name>
        <dbReference type="ChEBI" id="CHEBI:18248"/>
    </ligandPart>
</feature>
<dbReference type="InterPro" id="IPR002401">
    <property type="entry name" value="Cyt_P450_E_grp-I"/>
</dbReference>
<comment type="similarity">
    <text evidence="2">Belongs to the cytochrome P450 family.</text>
</comment>
<gene>
    <name evidence="7" type="ORF">NUU61_005735</name>
</gene>
<evidence type="ECO:0000256" key="2">
    <source>
        <dbReference type="ARBA" id="ARBA00010617"/>
    </source>
</evidence>
<sequence length="575" mass="64793">MTLAEAGHAVGAALGPISWTVLAVIAVLLGLYNRLLPKPIPGIPYNTKSARRLLGDAPDMIREVSVTRELNVWMVKQVTKLQTPLCQVFVTPFSRPWLLLADSTEAQDIMVRRPEFDRSDFITDGLSPLDAFHARMKTGQSWKETRAWLQDLMGPSFLNNIVGPVMYDNSKQLVEFWEKKARLASGRAFDVNEDLNHSALDGMLSFVFDRHFKHTALGPQIEAASKLDPSEVEVGPNGEAKFPEGHLNEFIGALYETVDAIDKVTKSISPRFAMWWIRQTPRYRKVTAMKRKVVREQVQGALQRLHSTGETKTAIEYMLMRENKAAEKQGRKPDFNNQAMMDEIAGQFIAGLHTTSTTIAWTFIYLTRYPEIQNKLLQALQTAYPEAHAEKRAPTLAELTKSREPYLEAVLEEALRLHATSLARQAIRDTEVFGHRIPKGTNVILIANGPGFHEPSFAIDPAKRSPTVKANNSWDETRDLKAFDPERWLVRKQSESGTEEVEFNANAAAQIAFGMGPRSCWGRRLAYLEMRMVVTLVVWNFALLPVSETLADPKASYGIVHRADQCNLRLQKREA</sequence>
<dbReference type="InterPro" id="IPR050121">
    <property type="entry name" value="Cytochrome_P450_monoxygenase"/>
</dbReference>
<dbReference type="InterPro" id="IPR001128">
    <property type="entry name" value="Cyt_P450"/>
</dbReference>
<keyword evidence="6" id="KW-1133">Transmembrane helix</keyword>
<organism evidence="7 8">
    <name type="scientific">Penicillium alfredii</name>
    <dbReference type="NCBI Taxonomy" id="1506179"/>
    <lineage>
        <taxon>Eukaryota</taxon>
        <taxon>Fungi</taxon>
        <taxon>Dikarya</taxon>
        <taxon>Ascomycota</taxon>
        <taxon>Pezizomycotina</taxon>
        <taxon>Eurotiomycetes</taxon>
        <taxon>Eurotiomycetidae</taxon>
        <taxon>Eurotiales</taxon>
        <taxon>Aspergillaceae</taxon>
        <taxon>Penicillium</taxon>
    </lineage>
</organism>
<dbReference type="SUPFAM" id="SSF48264">
    <property type="entry name" value="Cytochrome P450"/>
    <property type="match status" value="1"/>
</dbReference>
<dbReference type="GO" id="GO:0005506">
    <property type="term" value="F:iron ion binding"/>
    <property type="evidence" value="ECO:0007669"/>
    <property type="project" value="InterPro"/>
</dbReference>
<keyword evidence="4 5" id="KW-0408">Iron</keyword>
<feature type="transmembrane region" description="Helical" evidence="6">
    <location>
        <begin position="12"/>
        <end position="32"/>
    </location>
</feature>
<reference evidence="7" key="2">
    <citation type="journal article" date="2023" name="IMA Fungus">
        <title>Comparative genomic study of the Penicillium genus elucidates a diverse pangenome and 15 lateral gene transfer events.</title>
        <authorList>
            <person name="Petersen C."/>
            <person name="Sorensen T."/>
            <person name="Nielsen M.R."/>
            <person name="Sondergaard T.E."/>
            <person name="Sorensen J.L."/>
            <person name="Fitzpatrick D.A."/>
            <person name="Frisvad J.C."/>
            <person name="Nielsen K.L."/>
        </authorList>
    </citation>
    <scope>NUCLEOTIDE SEQUENCE</scope>
    <source>
        <strain evidence="7">IBT 34128</strain>
    </source>
</reference>
<dbReference type="PANTHER" id="PTHR24305:SF232">
    <property type="entry name" value="P450, PUTATIVE (EUROFUNG)-RELATED"/>
    <property type="match status" value="1"/>
</dbReference>
<dbReference type="PRINTS" id="PR00385">
    <property type="entry name" value="P450"/>
</dbReference>
<dbReference type="AlphaFoldDB" id="A0A9W9FAE5"/>
<dbReference type="GeneID" id="81395485"/>
<dbReference type="RefSeq" id="XP_056511930.1">
    <property type="nucleotide sequence ID" value="XM_056656317.1"/>
</dbReference>
<dbReference type="GO" id="GO:0020037">
    <property type="term" value="F:heme binding"/>
    <property type="evidence" value="ECO:0007669"/>
    <property type="project" value="InterPro"/>
</dbReference>
<comment type="caution">
    <text evidence="7">The sequence shown here is derived from an EMBL/GenBank/DDBJ whole genome shotgun (WGS) entry which is preliminary data.</text>
</comment>
<evidence type="ECO:0000256" key="1">
    <source>
        <dbReference type="ARBA" id="ARBA00001971"/>
    </source>
</evidence>
<keyword evidence="3 5" id="KW-0479">Metal-binding</keyword>
<dbReference type="EMBL" id="JAPMSZ010000007">
    <property type="protein sequence ID" value="KAJ5096379.1"/>
    <property type="molecule type" value="Genomic_DNA"/>
</dbReference>